<comment type="caution">
    <text evidence="2">The sequence shown here is derived from an EMBL/GenBank/DDBJ whole genome shotgun (WGS) entry which is preliminary data.</text>
</comment>
<organism evidence="2 3">
    <name type="scientific">Adineta steineri</name>
    <dbReference type="NCBI Taxonomy" id="433720"/>
    <lineage>
        <taxon>Eukaryota</taxon>
        <taxon>Metazoa</taxon>
        <taxon>Spiralia</taxon>
        <taxon>Gnathifera</taxon>
        <taxon>Rotifera</taxon>
        <taxon>Eurotatoria</taxon>
        <taxon>Bdelloidea</taxon>
        <taxon>Adinetida</taxon>
        <taxon>Adinetidae</taxon>
        <taxon>Adineta</taxon>
    </lineage>
</organism>
<evidence type="ECO:0000313" key="2">
    <source>
        <dbReference type="EMBL" id="CAF3515822.1"/>
    </source>
</evidence>
<proteinExistence type="predicted"/>
<name>A0A818HZ08_9BILA</name>
<gene>
    <name evidence="2" type="ORF">OXD698_LOCUS2144</name>
</gene>
<dbReference type="SUPFAM" id="SSF54495">
    <property type="entry name" value="UBC-like"/>
    <property type="match status" value="1"/>
</dbReference>
<dbReference type="AlphaFoldDB" id="A0A818HZ08"/>
<dbReference type="InterPro" id="IPR000608">
    <property type="entry name" value="UBC"/>
</dbReference>
<protein>
    <recommendedName>
        <fullName evidence="1">UBC core domain-containing protein</fullName>
    </recommendedName>
</protein>
<dbReference type="EMBL" id="CAJOAZ010000068">
    <property type="protein sequence ID" value="CAF3515822.1"/>
    <property type="molecule type" value="Genomic_DNA"/>
</dbReference>
<dbReference type="PROSITE" id="PS50127">
    <property type="entry name" value="UBC_2"/>
    <property type="match status" value="1"/>
</dbReference>
<accession>A0A818HZ08</accession>
<dbReference type="Gene3D" id="3.10.110.10">
    <property type="entry name" value="Ubiquitin Conjugating Enzyme"/>
    <property type="match status" value="1"/>
</dbReference>
<dbReference type="PANTHER" id="PTHR24068">
    <property type="entry name" value="UBIQUITIN-CONJUGATING ENZYME E2"/>
    <property type="match status" value="1"/>
</dbReference>
<reference evidence="2" key="1">
    <citation type="submission" date="2021-02" db="EMBL/GenBank/DDBJ databases">
        <authorList>
            <person name="Nowell W R."/>
        </authorList>
    </citation>
    <scope>NUCLEOTIDE SEQUENCE</scope>
</reference>
<feature type="domain" description="UBC core" evidence="1">
    <location>
        <begin position="1"/>
        <end position="132"/>
    </location>
</feature>
<dbReference type="Proteomes" id="UP000663844">
    <property type="component" value="Unassembled WGS sequence"/>
</dbReference>
<evidence type="ECO:0000259" key="1">
    <source>
        <dbReference type="PROSITE" id="PS50127"/>
    </source>
</evidence>
<evidence type="ECO:0000313" key="3">
    <source>
        <dbReference type="Proteomes" id="UP000663844"/>
    </source>
</evidence>
<dbReference type="Pfam" id="PF00179">
    <property type="entry name" value="UQ_con"/>
    <property type="match status" value="1"/>
</dbReference>
<dbReference type="InterPro" id="IPR016135">
    <property type="entry name" value="UBQ-conjugating_enzyme/RWD"/>
</dbReference>
<sequence length="222" mass="25644">MDDEENISVSQDNFVSITVLIFPLSEPFRQWALRIEIRLPILYPHKAPEVYMKTSIRHPNIDENGNIWCSFLKTPSNWEVVPLHSIPFQVAQLMGTSDQNYIVDAVEMGSLYETNFTEYNCKMKEMVIRHGIPRPEGCITANYAQEDARRLERVLHFICQFDGCTNQCAGNHGPVVTLCFKVHRYRGRQCEKCGRVSHPGDRPYDFQCKLCSHIYCGDCCFL</sequence>